<organism evidence="2 3">
    <name type="scientific">Zestosphaera tikiterensis</name>
    <dbReference type="NCBI Taxonomy" id="1973259"/>
    <lineage>
        <taxon>Archaea</taxon>
        <taxon>Thermoproteota</taxon>
        <taxon>Thermoprotei</taxon>
        <taxon>Desulfurococcales</taxon>
        <taxon>Desulfurococcaceae</taxon>
        <taxon>Zestosphaera</taxon>
    </lineage>
</organism>
<dbReference type="PANTHER" id="PTHR23290:SF0">
    <property type="entry name" value="RRNA N6-ADENOSINE-METHYLTRANSFERASE METTL5"/>
    <property type="match status" value="1"/>
</dbReference>
<dbReference type="AlphaFoldDB" id="A0A2R7Y4C9"/>
<evidence type="ECO:0000313" key="3">
    <source>
        <dbReference type="Proteomes" id="UP000244093"/>
    </source>
</evidence>
<reference evidence="2 3" key="1">
    <citation type="journal article" date="2018" name="Syst. Appl. Microbiol.">
        <title>A new symbiotic nanoarchaeote (Candidatus Nanoclepta minutus) and its host (Zestosphaera tikiterensis gen. nov., sp. nov.) from a New Zealand hot spring.</title>
        <authorList>
            <person name="St John E."/>
            <person name="Liu Y."/>
            <person name="Podar M."/>
            <person name="Stott M.B."/>
            <person name="Meneghin J."/>
            <person name="Chen Z."/>
            <person name="Lagutin K."/>
            <person name="Mitchell K."/>
            <person name="Reysenbach A.L."/>
        </authorList>
    </citation>
    <scope>NUCLEOTIDE SEQUENCE [LARGE SCALE GENOMIC DNA]</scope>
    <source>
        <strain evidence="2">NZ3</strain>
    </source>
</reference>
<name>A0A2R7Y4C9_9CREN</name>
<comment type="caution">
    <text evidence="2">The sequence shown here is derived from an EMBL/GenBank/DDBJ whole genome shotgun (WGS) entry which is preliminary data.</text>
</comment>
<dbReference type="EMBL" id="NBVN01000004">
    <property type="protein sequence ID" value="PUA32229.1"/>
    <property type="molecule type" value="Genomic_DNA"/>
</dbReference>
<dbReference type="Gene3D" id="3.40.50.150">
    <property type="entry name" value="Vaccinia Virus protein VP39"/>
    <property type="match status" value="1"/>
</dbReference>
<dbReference type="Pfam" id="PF05175">
    <property type="entry name" value="MTS"/>
    <property type="match status" value="1"/>
</dbReference>
<evidence type="ECO:0000259" key="1">
    <source>
        <dbReference type="Pfam" id="PF05175"/>
    </source>
</evidence>
<evidence type="ECO:0000313" key="2">
    <source>
        <dbReference type="EMBL" id="PUA32229.1"/>
    </source>
</evidence>
<sequence length="213" mass="23906">MSYSTNKKALEIFLSKVPMFSEPKEFLEQYMTPSHIAADILWSAYMNNEIKDNVVLDFGCGTGIFTAGSSFLGASYSVCVDIDYEALETARNFLSRAADQPYDLVVADLRSSTPFRRSDCVVLMNPPFGVKSKGADLDFLKNAVMTCCVVYSIHKVSEGFFKVFEKFCRENSLKCDILKIFPYPIKATLSKHVKKVVYVDAVVVKVSLNEKCF</sequence>
<dbReference type="InterPro" id="IPR029063">
    <property type="entry name" value="SAM-dependent_MTases_sf"/>
</dbReference>
<dbReference type="CDD" id="cd02440">
    <property type="entry name" value="AdoMet_MTases"/>
    <property type="match status" value="1"/>
</dbReference>
<protein>
    <recommendedName>
        <fullName evidence="1">Methyltransferase small domain-containing protein</fullName>
    </recommendedName>
</protein>
<dbReference type="InterPro" id="IPR051720">
    <property type="entry name" value="rRNA_MeTrfase/Polyamine_Synth"/>
</dbReference>
<proteinExistence type="predicted"/>
<feature type="domain" description="Methyltransferase small" evidence="1">
    <location>
        <begin position="40"/>
        <end position="133"/>
    </location>
</feature>
<accession>A0A2R7Y4C9</accession>
<dbReference type="SUPFAM" id="SSF53335">
    <property type="entry name" value="S-adenosyl-L-methionine-dependent methyltransferases"/>
    <property type="match status" value="1"/>
</dbReference>
<gene>
    <name evidence="2" type="ORF">B7O98_06050</name>
</gene>
<dbReference type="PANTHER" id="PTHR23290">
    <property type="entry name" value="RRNA N6-ADENOSINE-METHYLTRANSFERASE METTL5"/>
    <property type="match status" value="1"/>
</dbReference>
<dbReference type="InterPro" id="IPR007848">
    <property type="entry name" value="Small_mtfrase_dom"/>
</dbReference>
<dbReference type="GO" id="GO:0008168">
    <property type="term" value="F:methyltransferase activity"/>
    <property type="evidence" value="ECO:0007669"/>
    <property type="project" value="InterPro"/>
</dbReference>
<dbReference type="Proteomes" id="UP000244093">
    <property type="component" value="Unassembled WGS sequence"/>
</dbReference>